<keyword evidence="2" id="KW-1185">Reference proteome</keyword>
<comment type="caution">
    <text evidence="1">The sequence shown here is derived from an EMBL/GenBank/DDBJ whole genome shotgun (WGS) entry which is preliminary data.</text>
</comment>
<dbReference type="EMBL" id="JAIWYP010000011">
    <property type="protein sequence ID" value="KAH3739562.1"/>
    <property type="molecule type" value="Genomic_DNA"/>
</dbReference>
<proteinExistence type="predicted"/>
<gene>
    <name evidence="1" type="ORF">DPMN_046216</name>
</gene>
<evidence type="ECO:0000313" key="2">
    <source>
        <dbReference type="Proteomes" id="UP000828390"/>
    </source>
</evidence>
<organism evidence="1 2">
    <name type="scientific">Dreissena polymorpha</name>
    <name type="common">Zebra mussel</name>
    <name type="synonym">Mytilus polymorpha</name>
    <dbReference type="NCBI Taxonomy" id="45954"/>
    <lineage>
        <taxon>Eukaryota</taxon>
        <taxon>Metazoa</taxon>
        <taxon>Spiralia</taxon>
        <taxon>Lophotrochozoa</taxon>
        <taxon>Mollusca</taxon>
        <taxon>Bivalvia</taxon>
        <taxon>Autobranchia</taxon>
        <taxon>Heteroconchia</taxon>
        <taxon>Euheterodonta</taxon>
        <taxon>Imparidentia</taxon>
        <taxon>Neoheterodontei</taxon>
        <taxon>Myida</taxon>
        <taxon>Dreissenoidea</taxon>
        <taxon>Dreissenidae</taxon>
        <taxon>Dreissena</taxon>
    </lineage>
</organism>
<dbReference type="PROSITE" id="PS51257">
    <property type="entry name" value="PROKAR_LIPOPROTEIN"/>
    <property type="match status" value="1"/>
</dbReference>
<dbReference type="Proteomes" id="UP000828390">
    <property type="component" value="Unassembled WGS sequence"/>
</dbReference>
<reference evidence="1" key="1">
    <citation type="journal article" date="2019" name="bioRxiv">
        <title>The Genome of the Zebra Mussel, Dreissena polymorpha: A Resource for Invasive Species Research.</title>
        <authorList>
            <person name="McCartney M.A."/>
            <person name="Auch B."/>
            <person name="Kono T."/>
            <person name="Mallez S."/>
            <person name="Zhang Y."/>
            <person name="Obille A."/>
            <person name="Becker A."/>
            <person name="Abrahante J.E."/>
            <person name="Garbe J."/>
            <person name="Badalamenti J.P."/>
            <person name="Herman A."/>
            <person name="Mangelson H."/>
            <person name="Liachko I."/>
            <person name="Sullivan S."/>
            <person name="Sone E.D."/>
            <person name="Koren S."/>
            <person name="Silverstein K.A.T."/>
            <person name="Beckman K.B."/>
            <person name="Gohl D.M."/>
        </authorList>
    </citation>
    <scope>NUCLEOTIDE SEQUENCE</scope>
    <source>
        <strain evidence="1">Duluth1</strain>
        <tissue evidence="1">Whole animal</tissue>
    </source>
</reference>
<reference evidence="1" key="2">
    <citation type="submission" date="2020-11" db="EMBL/GenBank/DDBJ databases">
        <authorList>
            <person name="McCartney M.A."/>
            <person name="Auch B."/>
            <person name="Kono T."/>
            <person name="Mallez S."/>
            <person name="Becker A."/>
            <person name="Gohl D.M."/>
            <person name="Silverstein K.A.T."/>
            <person name="Koren S."/>
            <person name="Bechman K.B."/>
            <person name="Herman A."/>
            <person name="Abrahante J.E."/>
            <person name="Garbe J."/>
        </authorList>
    </citation>
    <scope>NUCLEOTIDE SEQUENCE</scope>
    <source>
        <strain evidence="1">Duluth1</strain>
        <tissue evidence="1">Whole animal</tissue>
    </source>
</reference>
<name>A0A9D4D6D6_DREPO</name>
<protein>
    <submittedName>
        <fullName evidence="1">Uncharacterized protein</fullName>
    </submittedName>
</protein>
<accession>A0A9D4D6D6</accession>
<sequence length="89" mass="9791">MRCPPATIPFTYQVLHVVVSHSYNHIHTSSSCSVPSATIIFTHQVSSVSPSYNPIHTTSSCSVPQLQSHSQIKFLKCPRATIPFTNQVP</sequence>
<dbReference type="AlphaFoldDB" id="A0A9D4D6D6"/>
<evidence type="ECO:0000313" key="1">
    <source>
        <dbReference type="EMBL" id="KAH3739562.1"/>
    </source>
</evidence>